<evidence type="ECO:0000313" key="3">
    <source>
        <dbReference type="Proteomes" id="UP000053558"/>
    </source>
</evidence>
<dbReference type="EMBL" id="JH711580">
    <property type="protein sequence ID" value="EIW79694.1"/>
    <property type="molecule type" value="Genomic_DNA"/>
</dbReference>
<organism evidence="2 3">
    <name type="scientific">Coniophora puteana (strain RWD-64-598)</name>
    <name type="common">Brown rot fungus</name>
    <dbReference type="NCBI Taxonomy" id="741705"/>
    <lineage>
        <taxon>Eukaryota</taxon>
        <taxon>Fungi</taxon>
        <taxon>Dikarya</taxon>
        <taxon>Basidiomycota</taxon>
        <taxon>Agaricomycotina</taxon>
        <taxon>Agaricomycetes</taxon>
        <taxon>Agaricomycetidae</taxon>
        <taxon>Boletales</taxon>
        <taxon>Coniophorineae</taxon>
        <taxon>Coniophoraceae</taxon>
        <taxon>Coniophora</taxon>
    </lineage>
</organism>
<dbReference type="AlphaFoldDB" id="A0A5M3MLM8"/>
<dbReference type="RefSeq" id="XP_007770064.1">
    <property type="nucleotide sequence ID" value="XM_007771874.1"/>
</dbReference>
<dbReference type="Proteomes" id="UP000053558">
    <property type="component" value="Unassembled WGS sequence"/>
</dbReference>
<dbReference type="GeneID" id="19211432"/>
<comment type="caution">
    <text evidence="2">The sequence shown here is derived from an EMBL/GenBank/DDBJ whole genome shotgun (WGS) entry which is preliminary data.</text>
</comment>
<keyword evidence="1" id="KW-0812">Transmembrane</keyword>
<protein>
    <submittedName>
        <fullName evidence="2">Uncharacterized protein</fullName>
    </submittedName>
</protein>
<dbReference type="KEGG" id="cput:CONPUDRAFT_91026"/>
<dbReference type="OMA" id="TEWIGAR"/>
<evidence type="ECO:0000256" key="1">
    <source>
        <dbReference type="SAM" id="Phobius"/>
    </source>
</evidence>
<feature type="transmembrane region" description="Helical" evidence="1">
    <location>
        <begin position="134"/>
        <end position="153"/>
    </location>
</feature>
<keyword evidence="1" id="KW-0472">Membrane</keyword>
<evidence type="ECO:0000313" key="2">
    <source>
        <dbReference type="EMBL" id="EIW79694.1"/>
    </source>
</evidence>
<feature type="transmembrane region" description="Helical" evidence="1">
    <location>
        <begin position="551"/>
        <end position="569"/>
    </location>
</feature>
<reference evidence="3" key="1">
    <citation type="journal article" date="2012" name="Science">
        <title>The Paleozoic origin of enzymatic lignin decomposition reconstructed from 31 fungal genomes.</title>
        <authorList>
            <person name="Floudas D."/>
            <person name="Binder M."/>
            <person name="Riley R."/>
            <person name="Barry K."/>
            <person name="Blanchette R.A."/>
            <person name="Henrissat B."/>
            <person name="Martinez A.T."/>
            <person name="Otillar R."/>
            <person name="Spatafora J.W."/>
            <person name="Yadav J.S."/>
            <person name="Aerts A."/>
            <person name="Benoit I."/>
            <person name="Boyd A."/>
            <person name="Carlson A."/>
            <person name="Copeland A."/>
            <person name="Coutinho P.M."/>
            <person name="de Vries R.P."/>
            <person name="Ferreira P."/>
            <person name="Findley K."/>
            <person name="Foster B."/>
            <person name="Gaskell J."/>
            <person name="Glotzer D."/>
            <person name="Gorecki P."/>
            <person name="Heitman J."/>
            <person name="Hesse C."/>
            <person name="Hori C."/>
            <person name="Igarashi K."/>
            <person name="Jurgens J.A."/>
            <person name="Kallen N."/>
            <person name="Kersten P."/>
            <person name="Kohler A."/>
            <person name="Kuees U."/>
            <person name="Kumar T.K.A."/>
            <person name="Kuo A."/>
            <person name="LaButti K."/>
            <person name="Larrondo L.F."/>
            <person name="Lindquist E."/>
            <person name="Ling A."/>
            <person name="Lombard V."/>
            <person name="Lucas S."/>
            <person name="Lundell T."/>
            <person name="Martin R."/>
            <person name="McLaughlin D.J."/>
            <person name="Morgenstern I."/>
            <person name="Morin E."/>
            <person name="Murat C."/>
            <person name="Nagy L.G."/>
            <person name="Nolan M."/>
            <person name="Ohm R.A."/>
            <person name="Patyshakuliyeva A."/>
            <person name="Rokas A."/>
            <person name="Ruiz-Duenas F.J."/>
            <person name="Sabat G."/>
            <person name="Salamov A."/>
            <person name="Samejima M."/>
            <person name="Schmutz J."/>
            <person name="Slot J.C."/>
            <person name="St John F."/>
            <person name="Stenlid J."/>
            <person name="Sun H."/>
            <person name="Sun S."/>
            <person name="Syed K."/>
            <person name="Tsang A."/>
            <person name="Wiebenga A."/>
            <person name="Young D."/>
            <person name="Pisabarro A."/>
            <person name="Eastwood D.C."/>
            <person name="Martin F."/>
            <person name="Cullen D."/>
            <person name="Grigoriev I.V."/>
            <person name="Hibbett D.S."/>
        </authorList>
    </citation>
    <scope>NUCLEOTIDE SEQUENCE [LARGE SCALE GENOMIC DNA]</scope>
    <source>
        <strain evidence="3">RWD-64-598 SS2</strain>
    </source>
</reference>
<name>A0A5M3MLM8_CONPW</name>
<keyword evidence="1" id="KW-1133">Transmembrane helix</keyword>
<accession>A0A5M3MLM8</accession>
<dbReference type="OrthoDB" id="3351168at2759"/>
<proteinExistence type="predicted"/>
<feature type="transmembrane region" description="Helical" evidence="1">
    <location>
        <begin position="30"/>
        <end position="56"/>
    </location>
</feature>
<feature type="transmembrane region" description="Helical" evidence="1">
    <location>
        <begin position="76"/>
        <end position="101"/>
    </location>
</feature>
<sequence>MNPLLHNQDDHTSRKDANALPGWFGRNSQIIFIAAGQTTILVSGWSFLASIVYFKYIALPDHVAHYAYLWQSETTFIVGLVASAFAFISIWIYSLAIRLALTNRLIRNPMSLQFLDFSIKISRGSLFFDRKHQAWAWGSAMVWLAVVSSTAGWTSLLNPKTILLPGSVDGTELDLGSEPFAQYALQNMSPAIGTENSIAYTLNNALEVMDIGTLSGNSAGGARLRLPSFFNFNGASYNLSTGGILPAIPEFAEEGSMPTFTGFAFSGGSVLMNTTVDNFNLAGMSRNFTVNQQGLTANVSCSQQDLDDPSPFSLVSTSVSYAPPNSVAGYTAGYLFWLSRANCSYSAAKLNYFDQNYITLVDDCAGSGFLPVISCPMQDASGPNNNSFTIVMRGECKYDFIPPTICEVTPIVTEVAADYNNGIITSQSPLSYYALGGSNPAALSFIVGITEWIGARAQGTIGNSIGDSVFLIKSTQKLDSTTSNATTNMILEDYWRGVVEFGGTFIRSGFSAEGTFENDIIPPNMTRAVHGESYVLTMGWSYQPAGTLVTLLPQTVIALLTFVVLAMTGRNTGALRNRFDPTDVNDVILSTTSNRAGLAGVPVGKLKQDRIEKEKIQLVEDDGRTALKLKY</sequence>
<gene>
    <name evidence="2" type="ORF">CONPUDRAFT_91026</name>
</gene>
<keyword evidence="3" id="KW-1185">Reference proteome</keyword>